<dbReference type="GeneID" id="25730865"/>
<evidence type="ECO:0000259" key="4">
    <source>
        <dbReference type="PROSITE" id="PS50305"/>
    </source>
</evidence>
<dbReference type="STRING" id="145388.A0A0D2J3P7"/>
<keyword evidence="5" id="KW-0378">Hydrolase</keyword>
<dbReference type="InterPro" id="IPR050134">
    <property type="entry name" value="NAD-dep_sirtuin_deacylases"/>
</dbReference>
<keyword evidence="6" id="KW-1185">Reference proteome</keyword>
<dbReference type="InterPro" id="IPR026591">
    <property type="entry name" value="Sirtuin_cat_small_dom_sf"/>
</dbReference>
<dbReference type="GO" id="GO:0017136">
    <property type="term" value="F:histone deacetylase activity, NAD-dependent"/>
    <property type="evidence" value="ECO:0007669"/>
    <property type="project" value="TreeGrafter"/>
</dbReference>
<dbReference type="EC" id="3.5.1.-" evidence="5"/>
<dbReference type="RefSeq" id="XP_013893577.1">
    <property type="nucleotide sequence ID" value="XM_014038123.1"/>
</dbReference>
<proteinExistence type="predicted"/>
<dbReference type="Gene3D" id="3.30.1600.10">
    <property type="entry name" value="SIR2/SIRT2 'Small Domain"/>
    <property type="match status" value="1"/>
</dbReference>
<evidence type="ECO:0000256" key="1">
    <source>
        <dbReference type="ARBA" id="ARBA00022679"/>
    </source>
</evidence>
<comment type="caution">
    <text evidence="3">Lacks conserved residue(s) required for the propagation of feature annotation.</text>
</comment>
<organism evidence="5 6">
    <name type="scientific">Monoraphidium neglectum</name>
    <dbReference type="NCBI Taxonomy" id="145388"/>
    <lineage>
        <taxon>Eukaryota</taxon>
        <taxon>Viridiplantae</taxon>
        <taxon>Chlorophyta</taxon>
        <taxon>core chlorophytes</taxon>
        <taxon>Chlorophyceae</taxon>
        <taxon>CS clade</taxon>
        <taxon>Sphaeropleales</taxon>
        <taxon>Selenastraceae</taxon>
        <taxon>Monoraphidium</taxon>
    </lineage>
</organism>
<protein>
    <submittedName>
        <fullName evidence="5">Putative sirtuin (Silent mating type information regulation 2 like protein) 5</fullName>
        <ecNumber evidence="5">3.5.1.-</ecNumber>
    </submittedName>
</protein>
<evidence type="ECO:0000313" key="6">
    <source>
        <dbReference type="Proteomes" id="UP000054498"/>
    </source>
</evidence>
<dbReference type="OrthoDB" id="424302at2759"/>
<keyword evidence="2" id="KW-0520">NAD</keyword>
<dbReference type="Pfam" id="PF02146">
    <property type="entry name" value="SIR2"/>
    <property type="match status" value="1"/>
</dbReference>
<evidence type="ECO:0000256" key="2">
    <source>
        <dbReference type="ARBA" id="ARBA00023027"/>
    </source>
</evidence>
<dbReference type="EMBL" id="KK104023">
    <property type="protein sequence ID" value="KIY94557.1"/>
    <property type="molecule type" value="Genomic_DNA"/>
</dbReference>
<name>A0A0D2J3P7_9CHLO</name>
<dbReference type="PROSITE" id="PS50305">
    <property type="entry name" value="SIRTUIN"/>
    <property type="match status" value="1"/>
</dbReference>
<dbReference type="AlphaFoldDB" id="A0A0D2J3P7"/>
<dbReference type="Gene3D" id="3.40.50.1220">
    <property type="entry name" value="TPP-binding domain"/>
    <property type="match status" value="1"/>
</dbReference>
<evidence type="ECO:0000256" key="3">
    <source>
        <dbReference type="PROSITE-ProRule" id="PRU00236"/>
    </source>
</evidence>
<dbReference type="InterPro" id="IPR003000">
    <property type="entry name" value="Sirtuin"/>
</dbReference>
<dbReference type="PANTHER" id="PTHR11085:SF10">
    <property type="entry name" value="NAD-DEPENDENT PROTEIN DEACYLASE SIRTUIN-5, MITOCHONDRIAL-RELATED"/>
    <property type="match status" value="1"/>
</dbReference>
<dbReference type="InterPro" id="IPR026590">
    <property type="entry name" value="Ssirtuin_cat_dom"/>
</dbReference>
<dbReference type="KEGG" id="mng:MNEG_13406"/>
<dbReference type="GO" id="GO:0016787">
    <property type="term" value="F:hydrolase activity"/>
    <property type="evidence" value="ECO:0007669"/>
    <property type="project" value="UniProtKB-KW"/>
</dbReference>
<dbReference type="GO" id="GO:0070403">
    <property type="term" value="F:NAD+ binding"/>
    <property type="evidence" value="ECO:0007669"/>
    <property type="project" value="InterPro"/>
</dbReference>
<keyword evidence="1" id="KW-0808">Transferase</keyword>
<dbReference type="InterPro" id="IPR029035">
    <property type="entry name" value="DHS-like_NAD/FAD-binding_dom"/>
</dbReference>
<gene>
    <name evidence="5" type="ORF">MNEG_13406</name>
</gene>
<dbReference type="Proteomes" id="UP000054498">
    <property type="component" value="Unassembled WGS sequence"/>
</dbReference>
<reference evidence="5 6" key="1">
    <citation type="journal article" date="2013" name="BMC Genomics">
        <title>Reconstruction of the lipid metabolism for the microalga Monoraphidium neglectum from its genome sequence reveals characteristics suitable for biofuel production.</title>
        <authorList>
            <person name="Bogen C."/>
            <person name="Al-Dilaimi A."/>
            <person name="Albersmeier A."/>
            <person name="Wichmann J."/>
            <person name="Grundmann M."/>
            <person name="Rupp O."/>
            <person name="Lauersen K.J."/>
            <person name="Blifernez-Klassen O."/>
            <person name="Kalinowski J."/>
            <person name="Goesmann A."/>
            <person name="Mussgnug J.H."/>
            <person name="Kruse O."/>
        </authorList>
    </citation>
    <scope>NUCLEOTIDE SEQUENCE [LARGE SCALE GENOMIC DNA]</scope>
    <source>
        <strain evidence="5 6">SAG 48.87</strain>
    </source>
</reference>
<evidence type="ECO:0000313" key="5">
    <source>
        <dbReference type="EMBL" id="KIY94557.1"/>
    </source>
</evidence>
<accession>A0A0D2J3P7</accession>
<feature type="domain" description="Deacetylase sirtuin-type" evidence="4">
    <location>
        <begin position="1"/>
        <end position="170"/>
    </location>
</feature>
<sequence>MSISSAAGSESAVQLHGSIWDVCRATPTGHKDGPCWQDRRQPLVPALEGRGDPSGLCGEIAEEDLPHDDAGRLLRPGVVWFNENLDQAVADKVEGILDACDLLLIVGTSAVVYPAAGYAPHVWSRGVPVVECNLEPTSNSRLCALTFKGRAGLLLPRLLGVQDDERVRAAMAAAAAQETPGVVQRLRVH</sequence>
<dbReference type="PANTHER" id="PTHR11085">
    <property type="entry name" value="NAD-DEPENDENT PROTEIN DEACYLASE SIRTUIN-5, MITOCHONDRIAL-RELATED"/>
    <property type="match status" value="1"/>
</dbReference>
<dbReference type="SUPFAM" id="SSF52467">
    <property type="entry name" value="DHS-like NAD/FAD-binding domain"/>
    <property type="match status" value="1"/>
</dbReference>
<dbReference type="GO" id="GO:0005634">
    <property type="term" value="C:nucleus"/>
    <property type="evidence" value="ECO:0007669"/>
    <property type="project" value="TreeGrafter"/>
</dbReference>